<feature type="transmembrane region" description="Helical" evidence="5">
    <location>
        <begin position="274"/>
        <end position="297"/>
    </location>
</feature>
<accession>A0ABV6Z2P6</accession>
<keyword evidence="8" id="KW-1185">Reference proteome</keyword>
<dbReference type="InterPro" id="IPR004841">
    <property type="entry name" value="AA-permease/SLC12A_dom"/>
</dbReference>
<dbReference type="EMBL" id="JBHPBY010000356">
    <property type="protein sequence ID" value="MFC1852722.1"/>
    <property type="molecule type" value="Genomic_DNA"/>
</dbReference>
<feature type="domain" description="Amino acid permease/ SLC12A" evidence="6">
    <location>
        <begin position="17"/>
        <end position="427"/>
    </location>
</feature>
<dbReference type="PANTHER" id="PTHR11827">
    <property type="entry name" value="SOLUTE CARRIER FAMILY 12, CATION COTRANSPORTERS"/>
    <property type="match status" value="1"/>
</dbReference>
<evidence type="ECO:0000256" key="2">
    <source>
        <dbReference type="ARBA" id="ARBA00022692"/>
    </source>
</evidence>
<feature type="transmembrane region" description="Helical" evidence="5">
    <location>
        <begin position="12"/>
        <end position="36"/>
    </location>
</feature>
<evidence type="ECO:0000256" key="1">
    <source>
        <dbReference type="ARBA" id="ARBA00004141"/>
    </source>
</evidence>
<evidence type="ECO:0000256" key="4">
    <source>
        <dbReference type="ARBA" id="ARBA00023136"/>
    </source>
</evidence>
<feature type="transmembrane region" description="Helical" evidence="5">
    <location>
        <begin position="198"/>
        <end position="220"/>
    </location>
</feature>
<feature type="transmembrane region" description="Helical" evidence="5">
    <location>
        <begin position="130"/>
        <end position="149"/>
    </location>
</feature>
<feature type="transmembrane region" description="Helical" evidence="5">
    <location>
        <begin position="156"/>
        <end position="178"/>
    </location>
</feature>
<gene>
    <name evidence="7" type="ORF">ACFL27_21195</name>
</gene>
<protein>
    <submittedName>
        <fullName evidence="7">Amino acid permease</fullName>
    </submittedName>
</protein>
<keyword evidence="2 5" id="KW-0812">Transmembrane</keyword>
<dbReference type="Pfam" id="PF00324">
    <property type="entry name" value="AA_permease"/>
    <property type="match status" value="1"/>
</dbReference>
<evidence type="ECO:0000256" key="3">
    <source>
        <dbReference type="ARBA" id="ARBA00022989"/>
    </source>
</evidence>
<sequence length="747" mass="82701">MVGSNRKRGYGFGTAPVFLAAISTILGAVLFLRFGYAVAHTGLFGSIAIIVIGHAITIPTAFAIAEIATNLKVEGGGEYFIISRSFGSMIGGTIGISLYFSQAISVAFYMIAFAESFTPLFGWIQGKSGIIPQTWMFSVPATLILLLVIIKKGANIGVTVLWIVVSTMAVSLGMFFLGKSPSSTLEFDLFKKIENPHNFFMIFAIIFPAFTGMTAGVGLSGDLKNPRKSIPLGTLSATVVGMVVYFLVVFKLSISLTPEELAADQFAMSKIALWGPIIPIGLAAATLSSAIGSILIAPRTLQALANDHIFPILRVNDFIGRGKGESNEPVNATMFTALIVIAFVSLGSVDFVAQIISMFFMITYGTLCLVSFLEHFAGNPSYRPTFRSRWYLSLIGALSCFFMMFQMSPVYALFSIVAIVAIYASIKRGREGVGDLSALLQGVFFQLNRKLQVLIQRKKTYTELSLWRPSFIGISSSSVTRLAPFDLIRWISQYHGFGTYIHFTRGPLDEENKKLSVKMLERMIKLGVSSHSGVFVDTIVSPSFETAVAQIIQIPGVSGMENNSILFEFHEDDKDDIIDIIKGCRFAKVADFNICVLRSSERHFGFRKKIHMWLTPGDYRNANLIILLAYIISGHHEWRGSEIELFAAFERTELNKEVERLNTLIDQGRIPISHKNVQKIPWNKDEVNYENLVTGYSEDADLVMMGFSLEKLTDEKGDFFNRFGNIKDLLFVRAGQRIALIEEQKEN</sequence>
<proteinExistence type="predicted"/>
<feature type="transmembrane region" description="Helical" evidence="5">
    <location>
        <begin position="355"/>
        <end position="376"/>
    </location>
</feature>
<name>A0ABV6Z2P6_UNCC1</name>
<dbReference type="InterPro" id="IPR004842">
    <property type="entry name" value="SLC12A_fam"/>
</dbReference>
<organism evidence="7 8">
    <name type="scientific">candidate division CSSED10-310 bacterium</name>
    <dbReference type="NCBI Taxonomy" id="2855610"/>
    <lineage>
        <taxon>Bacteria</taxon>
        <taxon>Bacteria division CSSED10-310</taxon>
    </lineage>
</organism>
<feature type="transmembrane region" description="Helical" evidence="5">
    <location>
        <begin position="42"/>
        <end position="65"/>
    </location>
</feature>
<dbReference type="PANTHER" id="PTHR11827:SF72">
    <property type="entry name" value="GH08340P"/>
    <property type="match status" value="1"/>
</dbReference>
<evidence type="ECO:0000256" key="5">
    <source>
        <dbReference type="SAM" id="Phobius"/>
    </source>
</evidence>
<feature type="transmembrane region" description="Helical" evidence="5">
    <location>
        <begin position="232"/>
        <end position="254"/>
    </location>
</feature>
<dbReference type="Proteomes" id="UP001594351">
    <property type="component" value="Unassembled WGS sequence"/>
</dbReference>
<feature type="transmembrane region" description="Helical" evidence="5">
    <location>
        <begin position="86"/>
        <end position="110"/>
    </location>
</feature>
<keyword evidence="4 5" id="KW-0472">Membrane</keyword>
<comment type="caution">
    <text evidence="7">The sequence shown here is derived from an EMBL/GenBank/DDBJ whole genome shotgun (WGS) entry which is preliminary data.</text>
</comment>
<reference evidence="7 8" key="1">
    <citation type="submission" date="2024-09" db="EMBL/GenBank/DDBJ databases">
        <title>Laminarin stimulates single cell rates of sulfate reduction while oxygen inhibits transcriptomic activity in coastal marine sediment.</title>
        <authorList>
            <person name="Lindsay M."/>
            <person name="Orcutt B."/>
            <person name="Emerson D."/>
            <person name="Stepanauskas R."/>
            <person name="D'Angelo T."/>
        </authorList>
    </citation>
    <scope>NUCLEOTIDE SEQUENCE [LARGE SCALE GENOMIC DNA]</scope>
    <source>
        <strain evidence="7">SAG AM-311-K15</strain>
    </source>
</reference>
<evidence type="ECO:0000259" key="6">
    <source>
        <dbReference type="Pfam" id="PF00324"/>
    </source>
</evidence>
<feature type="transmembrane region" description="Helical" evidence="5">
    <location>
        <begin position="388"/>
        <end position="404"/>
    </location>
</feature>
<evidence type="ECO:0000313" key="8">
    <source>
        <dbReference type="Proteomes" id="UP001594351"/>
    </source>
</evidence>
<keyword evidence="3 5" id="KW-1133">Transmembrane helix</keyword>
<dbReference type="Gene3D" id="1.20.1740.10">
    <property type="entry name" value="Amino acid/polyamine transporter I"/>
    <property type="match status" value="1"/>
</dbReference>
<comment type="subcellular location">
    <subcellularLocation>
        <location evidence="1">Membrane</location>
        <topology evidence="1">Multi-pass membrane protein</topology>
    </subcellularLocation>
</comment>
<feature type="transmembrane region" description="Helical" evidence="5">
    <location>
        <begin position="330"/>
        <end position="349"/>
    </location>
</feature>
<evidence type="ECO:0000313" key="7">
    <source>
        <dbReference type="EMBL" id="MFC1852722.1"/>
    </source>
</evidence>